<dbReference type="InterPro" id="IPR006140">
    <property type="entry name" value="D-isomer_DH_NAD-bd"/>
</dbReference>
<evidence type="ECO:0000256" key="2">
    <source>
        <dbReference type="ARBA" id="ARBA00023027"/>
    </source>
</evidence>
<dbReference type="Pfam" id="PF02826">
    <property type="entry name" value="2-Hacid_dh_C"/>
    <property type="match status" value="1"/>
</dbReference>
<dbReference type="GO" id="GO:0051287">
    <property type="term" value="F:NAD binding"/>
    <property type="evidence" value="ECO:0007669"/>
    <property type="project" value="InterPro"/>
</dbReference>
<keyword evidence="2" id="KW-0520">NAD</keyword>
<dbReference type="CDD" id="cd05300">
    <property type="entry name" value="2-Hacid_dh_1"/>
    <property type="match status" value="1"/>
</dbReference>
<keyword evidence="1" id="KW-0560">Oxidoreductase</keyword>
<accession>A0A853DSZ5</accession>
<dbReference type="GO" id="GO:0016616">
    <property type="term" value="F:oxidoreductase activity, acting on the CH-OH group of donors, NAD or NADP as acceptor"/>
    <property type="evidence" value="ECO:0007669"/>
    <property type="project" value="UniProtKB-ARBA"/>
</dbReference>
<dbReference type="AlphaFoldDB" id="A0A853DSZ5"/>
<dbReference type="PROSITE" id="PS00671">
    <property type="entry name" value="D_2_HYDROXYACID_DH_3"/>
    <property type="match status" value="1"/>
</dbReference>
<dbReference type="RefSeq" id="WP_179701282.1">
    <property type="nucleotide sequence ID" value="NZ_BAAAHA010000005.1"/>
</dbReference>
<gene>
    <name evidence="4" type="ORF">HNR14_002450</name>
</gene>
<evidence type="ECO:0000313" key="4">
    <source>
        <dbReference type="EMBL" id="NYK10569.1"/>
    </source>
</evidence>
<dbReference type="Gene3D" id="3.40.50.720">
    <property type="entry name" value="NAD(P)-binding Rossmann-like Domain"/>
    <property type="match status" value="2"/>
</dbReference>
<evidence type="ECO:0000256" key="1">
    <source>
        <dbReference type="ARBA" id="ARBA00023002"/>
    </source>
</evidence>
<keyword evidence="5" id="KW-1185">Reference proteome</keyword>
<feature type="domain" description="D-isomer specific 2-hydroxyacid dehydrogenase NAD-binding" evidence="3">
    <location>
        <begin position="131"/>
        <end position="303"/>
    </location>
</feature>
<organism evidence="4 5">
    <name type="scientific">Leifsonia naganoensis</name>
    <dbReference type="NCBI Taxonomy" id="150025"/>
    <lineage>
        <taxon>Bacteria</taxon>
        <taxon>Bacillati</taxon>
        <taxon>Actinomycetota</taxon>
        <taxon>Actinomycetes</taxon>
        <taxon>Micrococcales</taxon>
        <taxon>Microbacteriaceae</taxon>
        <taxon>Leifsonia</taxon>
    </lineage>
</organism>
<protein>
    <submittedName>
        <fullName evidence="4">Phosphoglycerate dehydrogenase-like enzyme</fullName>
    </submittedName>
</protein>
<dbReference type="PANTHER" id="PTHR43333:SF1">
    <property type="entry name" value="D-ISOMER SPECIFIC 2-HYDROXYACID DEHYDROGENASE NAD-BINDING DOMAIN-CONTAINING PROTEIN"/>
    <property type="match status" value="1"/>
</dbReference>
<proteinExistence type="predicted"/>
<dbReference type="InterPro" id="IPR029753">
    <property type="entry name" value="D-isomer_DH_CS"/>
</dbReference>
<dbReference type="Proteomes" id="UP000521075">
    <property type="component" value="Unassembled WGS sequence"/>
</dbReference>
<name>A0A853DSZ5_9MICO</name>
<dbReference type="SUPFAM" id="SSF51735">
    <property type="entry name" value="NAD(P)-binding Rossmann-fold domains"/>
    <property type="match status" value="1"/>
</dbReference>
<evidence type="ECO:0000313" key="5">
    <source>
        <dbReference type="Proteomes" id="UP000521075"/>
    </source>
</evidence>
<dbReference type="PANTHER" id="PTHR43333">
    <property type="entry name" value="2-HACID_DH_C DOMAIN-CONTAINING PROTEIN"/>
    <property type="match status" value="1"/>
</dbReference>
<sequence length="340" mass="36801">MTAVLISTFLEKEHVDAIAASFDDVEVLYAPDLLPTPRYVGDHGGIRPVLSPADQERWNALVRRADVAFDFDLDDPGSLPLRAPRLRWVQATSAGIGGFMKRTGLDASDLQVTTAAGTHAIPLAEFALTGALYFVKGVPHLRRRQTEHTWERYTTRQLAGMRVSVVGVGAIGRTVVRVFHDLGAVVTAVGRPGGSYDLHPDVAVSDISRIEEVLPATDIVVLCTALTDETEGLLSAPRIAMLPHGAIVVNIARGQVIDEDALIGALRSGDLGGACLDVFREEPLPPDSPLWDMENVLVSPHSASTVSSENRTLTELFIDNLGRFRDGRPLINLYDPARGY</sequence>
<dbReference type="EMBL" id="JACCHJ010000001">
    <property type="protein sequence ID" value="NYK10569.1"/>
    <property type="molecule type" value="Genomic_DNA"/>
</dbReference>
<comment type="caution">
    <text evidence="4">The sequence shown here is derived from an EMBL/GenBank/DDBJ whole genome shotgun (WGS) entry which is preliminary data.</text>
</comment>
<dbReference type="InterPro" id="IPR036291">
    <property type="entry name" value="NAD(P)-bd_dom_sf"/>
</dbReference>
<reference evidence="4 5" key="1">
    <citation type="submission" date="2020-07" db="EMBL/GenBank/DDBJ databases">
        <title>Sequencing the genomes of 1000 actinobacteria strains.</title>
        <authorList>
            <person name="Klenk H.-P."/>
        </authorList>
    </citation>
    <scope>NUCLEOTIDE SEQUENCE [LARGE SCALE GENOMIC DNA]</scope>
    <source>
        <strain evidence="4 5">DSM 15166</strain>
    </source>
</reference>
<evidence type="ECO:0000259" key="3">
    <source>
        <dbReference type="Pfam" id="PF02826"/>
    </source>
</evidence>